<feature type="domain" description="2Fe-2S ferredoxin-type" evidence="11">
    <location>
        <begin position="16"/>
        <end position="94"/>
    </location>
</feature>
<evidence type="ECO:0000256" key="9">
    <source>
        <dbReference type="ARBA" id="ARBA00023027"/>
    </source>
</evidence>
<dbReference type="SMART" id="SM00926">
    <property type="entry name" value="Molybdop_Fe4S4"/>
    <property type="match status" value="1"/>
</dbReference>
<comment type="cofactor">
    <cofactor evidence="1">
        <name>[4Fe-4S] cluster</name>
        <dbReference type="ChEBI" id="CHEBI:49883"/>
    </cofactor>
</comment>
<dbReference type="PROSITE" id="PS00642">
    <property type="entry name" value="COMPLEX1_75K_2"/>
    <property type="match status" value="1"/>
</dbReference>
<evidence type="ECO:0000256" key="1">
    <source>
        <dbReference type="ARBA" id="ARBA00001966"/>
    </source>
</evidence>
<dbReference type="CDD" id="cd00207">
    <property type="entry name" value="fer2"/>
    <property type="match status" value="1"/>
</dbReference>
<keyword evidence="5" id="KW-0479">Metal-binding</keyword>
<name>A0A6J6LEP8_9ZZZZ</name>
<reference evidence="14" key="1">
    <citation type="submission" date="2020-05" db="EMBL/GenBank/DDBJ databases">
        <authorList>
            <person name="Chiriac C."/>
            <person name="Salcher M."/>
            <person name="Ghai R."/>
            <person name="Kavagutti S V."/>
        </authorList>
    </citation>
    <scope>NUCLEOTIDE SEQUENCE</scope>
</reference>
<comment type="similarity">
    <text evidence="2">Belongs to the complex I 75 kDa subunit family.</text>
</comment>
<dbReference type="SUPFAM" id="SSF54862">
    <property type="entry name" value="4Fe-4S ferredoxins"/>
    <property type="match status" value="1"/>
</dbReference>
<keyword evidence="3" id="KW-0004">4Fe-4S</keyword>
<evidence type="ECO:0000259" key="13">
    <source>
        <dbReference type="PROSITE" id="PS51839"/>
    </source>
</evidence>
<keyword evidence="8" id="KW-0411">Iron-sulfur</keyword>
<dbReference type="SUPFAM" id="SSF54292">
    <property type="entry name" value="2Fe-2S ferredoxin-like"/>
    <property type="match status" value="1"/>
</dbReference>
<feature type="domain" description="4Fe-4S Mo/W bis-MGD-type" evidence="12">
    <location>
        <begin position="234"/>
        <end position="290"/>
    </location>
</feature>
<dbReference type="InterPro" id="IPR036010">
    <property type="entry name" value="2Fe-2S_ferredoxin-like_sf"/>
</dbReference>
<keyword evidence="6" id="KW-1278">Translocase</keyword>
<dbReference type="GO" id="GO:0008137">
    <property type="term" value="F:NADH dehydrogenase (ubiquinone) activity"/>
    <property type="evidence" value="ECO:0007669"/>
    <property type="project" value="InterPro"/>
</dbReference>
<dbReference type="AlphaFoldDB" id="A0A6J6LEP8"/>
<dbReference type="GO" id="GO:0051537">
    <property type="term" value="F:2 iron, 2 sulfur cluster binding"/>
    <property type="evidence" value="ECO:0007669"/>
    <property type="project" value="UniProtKB-KW"/>
</dbReference>
<organism evidence="14">
    <name type="scientific">freshwater metagenome</name>
    <dbReference type="NCBI Taxonomy" id="449393"/>
    <lineage>
        <taxon>unclassified sequences</taxon>
        <taxon>metagenomes</taxon>
        <taxon>ecological metagenomes</taxon>
    </lineage>
</organism>
<dbReference type="NCBIfam" id="TIGR01973">
    <property type="entry name" value="NuoG"/>
    <property type="match status" value="1"/>
</dbReference>
<accession>A0A6J6LEP8</accession>
<evidence type="ECO:0000256" key="4">
    <source>
        <dbReference type="ARBA" id="ARBA00022714"/>
    </source>
</evidence>
<dbReference type="SMART" id="SM00929">
    <property type="entry name" value="NADH-G_4Fe-4S_3"/>
    <property type="match status" value="1"/>
</dbReference>
<dbReference type="GO" id="GO:0016020">
    <property type="term" value="C:membrane"/>
    <property type="evidence" value="ECO:0007669"/>
    <property type="project" value="InterPro"/>
</dbReference>
<sequence length="792" mass="82954">MTITSNAGSDLTPQVELVTVVVDGVAIEIPKGTLVIRAAELLGIEIPRFCDHPLLEPVAACRMCLVDIEGVPKPQPACAQVVSDGMQVRTQLTSPIARDAQEGVMEFLLLNHPLDCPVCDKGGECPLQNQAMSAGRPDSRFEEEKRTFPKPINVSAQILLDRERCVSCARCTRFAEQIAGDPMLELLERGANQQVGTAADQPFDSYFSGNTVQICPVGALTSAAYRFRSRPFDLVSVPTTCEHCASGCSLRTDHRRGTVTRRLAWDEPAVNEEWNCDKGRFAFTYQEQGRVTTPLVRENGQLRPASWPEAMDAAARGLAAATSHGVLVGGRSTIEDAYAYARFARAVLQSDNIDFRVRDSSDEEAQFLRSSVAGTAVRTTYESLENAPAVLLIAFEPEDESPIVFLRLRKAARGGGTRVYSVGAAVTRGLSKLAGTLIPAKPGAEASALTDLPANVRAELSAPGAVIMVGERIAGIEGGATAVLELARSTGAAIAWVPRRAGERGALDAGALAGLLPGGRPLSDEQARDAVAGCWGVESLPVATGLAGESLLRAVTGGDIEALITGGVELADLPDQALGRAAIEAAAFVVALENHHSAITELADVVFPVAVVTEKSGTFMNWEGRPRPFAQTFKDALVMSDAIVLGMLARAMNAPIGASDVAGIRQELGSLGAWTGARADAPNTTAGQVVDAAYVVSTWRALIDNGVMQEGEPYLAATAHVVAATCSAVTVAALGAPANVTVTGPLGSVTLPLLIGDVLEGVVCLPLNSPGCALYRDLGVRAGQSVTLGGAV</sequence>
<feature type="domain" description="4Fe-4S His(Cys)3-ligated-type" evidence="13">
    <location>
        <begin position="96"/>
        <end position="135"/>
    </location>
</feature>
<dbReference type="GO" id="GO:0046872">
    <property type="term" value="F:metal ion binding"/>
    <property type="evidence" value="ECO:0007669"/>
    <property type="project" value="UniProtKB-KW"/>
</dbReference>
<evidence type="ECO:0000256" key="7">
    <source>
        <dbReference type="ARBA" id="ARBA00023004"/>
    </source>
</evidence>
<dbReference type="InterPro" id="IPR000283">
    <property type="entry name" value="NADH_UbQ_OxRdtase_75kDa_su_CS"/>
</dbReference>
<dbReference type="Gene3D" id="2.20.25.90">
    <property type="entry name" value="ADC-like domains"/>
    <property type="match status" value="1"/>
</dbReference>
<protein>
    <submittedName>
        <fullName evidence="14">Unannotated protein</fullName>
    </submittedName>
</protein>
<dbReference type="GO" id="GO:0042773">
    <property type="term" value="P:ATP synthesis coupled electron transport"/>
    <property type="evidence" value="ECO:0007669"/>
    <property type="project" value="InterPro"/>
</dbReference>
<dbReference type="PANTHER" id="PTHR43105">
    <property type="entry name" value="RESPIRATORY NITRATE REDUCTASE"/>
    <property type="match status" value="1"/>
</dbReference>
<dbReference type="Gene3D" id="3.10.20.740">
    <property type="match status" value="1"/>
</dbReference>
<dbReference type="PROSITE" id="PS51669">
    <property type="entry name" value="4FE4S_MOW_BIS_MGD"/>
    <property type="match status" value="1"/>
</dbReference>
<dbReference type="InterPro" id="IPR054351">
    <property type="entry name" value="NADH_UbQ_OxRdtase_ferredoxin"/>
</dbReference>
<dbReference type="Gene3D" id="3.40.228.10">
    <property type="entry name" value="Dimethylsulfoxide Reductase, domain 2"/>
    <property type="match status" value="1"/>
</dbReference>
<gene>
    <name evidence="14" type="ORF">UFOPK2310_00006</name>
</gene>
<keyword evidence="9" id="KW-0520">NAD</keyword>
<evidence type="ECO:0000256" key="5">
    <source>
        <dbReference type="ARBA" id="ARBA00022723"/>
    </source>
</evidence>
<dbReference type="Gene3D" id="3.30.70.20">
    <property type="match status" value="1"/>
</dbReference>
<dbReference type="Pfam" id="PF13510">
    <property type="entry name" value="Fer2_4"/>
    <property type="match status" value="1"/>
</dbReference>
<dbReference type="EMBL" id="CAEZWW010000001">
    <property type="protein sequence ID" value="CAB4660340.1"/>
    <property type="molecule type" value="Genomic_DNA"/>
</dbReference>
<keyword evidence="4" id="KW-0001">2Fe-2S</keyword>
<evidence type="ECO:0000313" key="14">
    <source>
        <dbReference type="EMBL" id="CAB4660340.1"/>
    </source>
</evidence>
<dbReference type="InterPro" id="IPR050123">
    <property type="entry name" value="Prok_molybdopt-oxidoreductase"/>
</dbReference>
<dbReference type="InterPro" id="IPR006963">
    <property type="entry name" value="Mopterin_OxRdtase_4Fe-4S_dom"/>
</dbReference>
<dbReference type="FunFam" id="3.30.70.20:FF:000016">
    <property type="entry name" value="NADH-quinone oxidoreductase"/>
    <property type="match status" value="1"/>
</dbReference>
<evidence type="ECO:0000256" key="3">
    <source>
        <dbReference type="ARBA" id="ARBA00022485"/>
    </source>
</evidence>
<dbReference type="InterPro" id="IPR001041">
    <property type="entry name" value="2Fe-2S_ferredoxin-type"/>
</dbReference>
<dbReference type="Pfam" id="PF04879">
    <property type="entry name" value="Molybdop_Fe4S4"/>
    <property type="match status" value="1"/>
</dbReference>
<dbReference type="Pfam" id="PF10588">
    <property type="entry name" value="NADH-G_4Fe-4S_3"/>
    <property type="match status" value="1"/>
</dbReference>
<dbReference type="Pfam" id="PF00384">
    <property type="entry name" value="Molybdopterin"/>
    <property type="match status" value="1"/>
</dbReference>
<dbReference type="FunFam" id="3.10.20.740:FF:000001">
    <property type="entry name" value="NADH-quinone oxidoreductase subunit G"/>
    <property type="match status" value="1"/>
</dbReference>
<dbReference type="PANTHER" id="PTHR43105:SF12">
    <property type="entry name" value="NADH-QUINONE OXIDOREDUCTASE SUBUNIT G"/>
    <property type="match status" value="1"/>
</dbReference>
<dbReference type="PROSITE" id="PS51085">
    <property type="entry name" value="2FE2S_FER_2"/>
    <property type="match status" value="1"/>
</dbReference>
<dbReference type="InterPro" id="IPR006656">
    <property type="entry name" value="Mopterin_OxRdtase"/>
</dbReference>
<evidence type="ECO:0000256" key="2">
    <source>
        <dbReference type="ARBA" id="ARBA00005404"/>
    </source>
</evidence>
<dbReference type="Gene3D" id="3.40.50.740">
    <property type="match status" value="2"/>
</dbReference>
<proteinExistence type="inferred from homology"/>
<dbReference type="PROSITE" id="PS51839">
    <property type="entry name" value="4FE4S_HC3"/>
    <property type="match status" value="1"/>
</dbReference>
<dbReference type="PROSITE" id="PS00641">
    <property type="entry name" value="COMPLEX1_75K_1"/>
    <property type="match status" value="1"/>
</dbReference>
<evidence type="ECO:0000259" key="11">
    <source>
        <dbReference type="PROSITE" id="PS51085"/>
    </source>
</evidence>
<dbReference type="NCBIfam" id="NF005895">
    <property type="entry name" value="PRK07860.1"/>
    <property type="match status" value="1"/>
</dbReference>
<dbReference type="SUPFAM" id="SSF53706">
    <property type="entry name" value="Formate dehydrogenase/DMSO reductase, domains 1-3"/>
    <property type="match status" value="1"/>
</dbReference>
<evidence type="ECO:0000259" key="12">
    <source>
        <dbReference type="PROSITE" id="PS51669"/>
    </source>
</evidence>
<dbReference type="Pfam" id="PF22117">
    <property type="entry name" value="Fer4_Nqo3"/>
    <property type="match status" value="1"/>
</dbReference>
<dbReference type="GO" id="GO:0051539">
    <property type="term" value="F:4 iron, 4 sulfur cluster binding"/>
    <property type="evidence" value="ECO:0007669"/>
    <property type="project" value="UniProtKB-KW"/>
</dbReference>
<evidence type="ECO:0000256" key="6">
    <source>
        <dbReference type="ARBA" id="ARBA00022967"/>
    </source>
</evidence>
<comment type="cofactor">
    <cofactor evidence="10">
        <name>[2Fe-2S] cluster</name>
        <dbReference type="ChEBI" id="CHEBI:190135"/>
    </cofactor>
</comment>
<evidence type="ECO:0000256" key="10">
    <source>
        <dbReference type="ARBA" id="ARBA00034078"/>
    </source>
</evidence>
<dbReference type="PROSITE" id="PS00643">
    <property type="entry name" value="COMPLEX1_75K_3"/>
    <property type="match status" value="1"/>
</dbReference>
<keyword evidence="7" id="KW-0408">Iron</keyword>
<dbReference type="GO" id="GO:0003954">
    <property type="term" value="F:NADH dehydrogenase activity"/>
    <property type="evidence" value="ECO:0007669"/>
    <property type="project" value="TreeGrafter"/>
</dbReference>
<dbReference type="InterPro" id="IPR019574">
    <property type="entry name" value="NADH_UbQ_OxRdtase_Gsu_4Fe4S-bd"/>
</dbReference>
<dbReference type="InterPro" id="IPR010228">
    <property type="entry name" value="NADH_UbQ_OxRdtase_Gsu"/>
</dbReference>
<evidence type="ECO:0000256" key="8">
    <source>
        <dbReference type="ARBA" id="ARBA00023014"/>
    </source>
</evidence>